<comment type="caution">
    <text evidence="2">The sequence shown here is derived from an EMBL/GenBank/DDBJ whole genome shotgun (WGS) entry which is preliminary data.</text>
</comment>
<reference evidence="2 3" key="1">
    <citation type="journal article" date="2024" name="Commun. Biol.">
        <title>Comparative genomic analysis of thermophilic fungi reveals convergent evolutionary adaptations and gene losses.</title>
        <authorList>
            <person name="Steindorff A.S."/>
            <person name="Aguilar-Pontes M.V."/>
            <person name="Robinson A.J."/>
            <person name="Andreopoulos B."/>
            <person name="LaButti K."/>
            <person name="Kuo A."/>
            <person name="Mondo S."/>
            <person name="Riley R."/>
            <person name="Otillar R."/>
            <person name="Haridas S."/>
            <person name="Lipzen A."/>
            <person name="Grimwood J."/>
            <person name="Schmutz J."/>
            <person name="Clum A."/>
            <person name="Reid I.D."/>
            <person name="Moisan M.C."/>
            <person name="Butler G."/>
            <person name="Nguyen T.T.M."/>
            <person name="Dewar K."/>
            <person name="Conant G."/>
            <person name="Drula E."/>
            <person name="Henrissat B."/>
            <person name="Hansel C."/>
            <person name="Singer S."/>
            <person name="Hutchinson M.I."/>
            <person name="de Vries R.P."/>
            <person name="Natvig D.O."/>
            <person name="Powell A.J."/>
            <person name="Tsang A."/>
            <person name="Grigoriev I.V."/>
        </authorList>
    </citation>
    <scope>NUCLEOTIDE SEQUENCE [LARGE SCALE GENOMIC DNA]</scope>
    <source>
        <strain evidence="2 3">CBS 494.80</strain>
    </source>
</reference>
<evidence type="ECO:0008006" key="4">
    <source>
        <dbReference type="Google" id="ProtNLM"/>
    </source>
</evidence>
<gene>
    <name evidence="2" type="ORF">VTL71DRAFT_1855</name>
</gene>
<proteinExistence type="predicted"/>
<keyword evidence="3" id="KW-1185">Reference proteome</keyword>
<evidence type="ECO:0000313" key="3">
    <source>
        <dbReference type="Proteomes" id="UP001595075"/>
    </source>
</evidence>
<feature type="transmembrane region" description="Helical" evidence="1">
    <location>
        <begin position="42"/>
        <end position="63"/>
    </location>
</feature>
<keyword evidence="1" id="KW-1133">Transmembrane helix</keyword>
<accession>A0ABR4CBW8</accession>
<keyword evidence="1" id="KW-0812">Transmembrane</keyword>
<name>A0ABR4CBW8_9HELO</name>
<organism evidence="2 3">
    <name type="scientific">Oculimacula yallundae</name>
    <dbReference type="NCBI Taxonomy" id="86028"/>
    <lineage>
        <taxon>Eukaryota</taxon>
        <taxon>Fungi</taxon>
        <taxon>Dikarya</taxon>
        <taxon>Ascomycota</taxon>
        <taxon>Pezizomycotina</taxon>
        <taxon>Leotiomycetes</taxon>
        <taxon>Helotiales</taxon>
        <taxon>Ploettnerulaceae</taxon>
        <taxon>Oculimacula</taxon>
    </lineage>
</organism>
<evidence type="ECO:0000256" key="1">
    <source>
        <dbReference type="SAM" id="Phobius"/>
    </source>
</evidence>
<dbReference type="EMBL" id="JAZHXI010000010">
    <property type="protein sequence ID" value="KAL2067430.1"/>
    <property type="molecule type" value="Genomic_DNA"/>
</dbReference>
<sequence>MNKSKCEMVEYFPFLPSFIFMLCLCLLVLLVSIYLLMIHLTAVIHFLPLSPQSTMMMLPVNTIRTNRQKKRKWWIAIIIIGRTRTKRGNPTAVAVVSRLAPRHQKRPFPRLVIPDFLASALSQLMLIL</sequence>
<evidence type="ECO:0000313" key="2">
    <source>
        <dbReference type="EMBL" id="KAL2067430.1"/>
    </source>
</evidence>
<dbReference type="Proteomes" id="UP001595075">
    <property type="component" value="Unassembled WGS sequence"/>
</dbReference>
<keyword evidence="1" id="KW-0472">Membrane</keyword>
<protein>
    <recommendedName>
        <fullName evidence="4">ATP synthase F0 subunit 8</fullName>
    </recommendedName>
</protein>
<feature type="transmembrane region" description="Helical" evidence="1">
    <location>
        <begin position="12"/>
        <end position="36"/>
    </location>
</feature>